<feature type="transmembrane region" description="Helical" evidence="8">
    <location>
        <begin position="7"/>
        <end position="29"/>
    </location>
</feature>
<feature type="transmembrane region" description="Helical" evidence="8">
    <location>
        <begin position="83"/>
        <end position="102"/>
    </location>
</feature>
<name>A0A1Y2E457_9PEZI</name>
<dbReference type="AlphaFoldDB" id="A0A1Y2E457"/>
<comment type="caution">
    <text evidence="10">The sequence shown here is derived from an EMBL/GenBank/DDBJ whole genome shotgun (WGS) entry which is preliminary data.</text>
</comment>
<keyword evidence="11" id="KW-1185">Reference proteome</keyword>
<dbReference type="InterPro" id="IPR004853">
    <property type="entry name" value="Sugar_P_trans_dom"/>
</dbReference>
<reference evidence="10 11" key="1">
    <citation type="submission" date="2016-07" db="EMBL/GenBank/DDBJ databases">
        <title>Pervasive Adenine N6-methylation of Active Genes in Fungi.</title>
        <authorList>
            <consortium name="DOE Joint Genome Institute"/>
            <person name="Mondo S.J."/>
            <person name="Dannebaum R.O."/>
            <person name="Kuo R.C."/>
            <person name="Labutti K."/>
            <person name="Haridas S."/>
            <person name="Kuo A."/>
            <person name="Salamov A."/>
            <person name="Ahrendt S.R."/>
            <person name="Lipzen A."/>
            <person name="Sullivan W."/>
            <person name="Andreopoulos W.B."/>
            <person name="Clum A."/>
            <person name="Lindquist E."/>
            <person name="Daum C."/>
            <person name="Ramamoorthy G.K."/>
            <person name="Gryganskyi A."/>
            <person name="Culley D."/>
            <person name="Magnuson J.K."/>
            <person name="James T.Y."/>
            <person name="O'Malley M.A."/>
            <person name="Stajich J.E."/>
            <person name="Spatafora J.W."/>
            <person name="Visel A."/>
            <person name="Grigoriev I.V."/>
        </authorList>
    </citation>
    <scope>NUCLEOTIDE SEQUENCE [LARGE SCALE GENOMIC DNA]</scope>
    <source>
        <strain evidence="10 11">CBS 129021</strain>
    </source>
</reference>
<proteinExistence type="inferred from homology"/>
<dbReference type="GO" id="GO:0005789">
    <property type="term" value="C:endoplasmic reticulum membrane"/>
    <property type="evidence" value="ECO:0007669"/>
    <property type="project" value="UniProtKB-SubCell"/>
</dbReference>
<feature type="transmembrane region" description="Helical" evidence="8">
    <location>
        <begin position="254"/>
        <end position="275"/>
    </location>
</feature>
<evidence type="ECO:0000256" key="4">
    <source>
        <dbReference type="ARBA" id="ARBA00011182"/>
    </source>
</evidence>
<dbReference type="Proteomes" id="UP000193689">
    <property type="component" value="Unassembled WGS sequence"/>
</dbReference>
<evidence type="ECO:0000256" key="5">
    <source>
        <dbReference type="ARBA" id="ARBA00022692"/>
    </source>
</evidence>
<evidence type="ECO:0000256" key="6">
    <source>
        <dbReference type="ARBA" id="ARBA00022989"/>
    </source>
</evidence>
<organism evidence="10 11">
    <name type="scientific">Pseudomassariella vexata</name>
    <dbReference type="NCBI Taxonomy" id="1141098"/>
    <lineage>
        <taxon>Eukaryota</taxon>
        <taxon>Fungi</taxon>
        <taxon>Dikarya</taxon>
        <taxon>Ascomycota</taxon>
        <taxon>Pezizomycotina</taxon>
        <taxon>Sordariomycetes</taxon>
        <taxon>Xylariomycetidae</taxon>
        <taxon>Amphisphaeriales</taxon>
        <taxon>Pseudomassariaceae</taxon>
        <taxon>Pseudomassariella</taxon>
    </lineage>
</organism>
<evidence type="ECO:0000256" key="2">
    <source>
        <dbReference type="ARBA" id="ARBA00004477"/>
    </source>
</evidence>
<dbReference type="RefSeq" id="XP_040717276.1">
    <property type="nucleotide sequence ID" value="XM_040859998.1"/>
</dbReference>
<evidence type="ECO:0000313" key="10">
    <source>
        <dbReference type="EMBL" id="ORY66312.1"/>
    </source>
</evidence>
<protein>
    <submittedName>
        <fullName evidence="10">Triose-phosphate transporter family-domain-containing protein</fullName>
    </submittedName>
</protein>
<keyword evidence="6 8" id="KW-1133">Transmembrane helix</keyword>
<evidence type="ECO:0000256" key="7">
    <source>
        <dbReference type="ARBA" id="ARBA00023136"/>
    </source>
</evidence>
<evidence type="ECO:0000256" key="3">
    <source>
        <dbReference type="ARBA" id="ARBA00010425"/>
    </source>
</evidence>
<dbReference type="EMBL" id="MCFJ01000005">
    <property type="protein sequence ID" value="ORY66312.1"/>
    <property type="molecule type" value="Genomic_DNA"/>
</dbReference>
<comment type="subunit">
    <text evidence="4">Homooligomer.</text>
</comment>
<evidence type="ECO:0000256" key="8">
    <source>
        <dbReference type="SAM" id="Phobius"/>
    </source>
</evidence>
<feature type="transmembrane region" description="Helical" evidence="8">
    <location>
        <begin position="226"/>
        <end position="247"/>
    </location>
</feature>
<evidence type="ECO:0000313" key="11">
    <source>
        <dbReference type="Proteomes" id="UP000193689"/>
    </source>
</evidence>
<dbReference type="GeneID" id="63776210"/>
<evidence type="ECO:0000259" key="9">
    <source>
        <dbReference type="Pfam" id="PF03151"/>
    </source>
</evidence>
<feature type="transmembrane region" description="Helical" evidence="8">
    <location>
        <begin position="41"/>
        <end position="62"/>
    </location>
</feature>
<dbReference type="OrthoDB" id="6418713at2759"/>
<sequence>MAESSFLQLASSSCWIISWLALSMSLVMLNKLIMSDLNFNYPAFLATSHLVFNTLCTQLLALPTSFLKNDPWTNVDRAAFYKALVPIAVLMNFSIICGNAAYVHLSVALIQMLKALSPVAVYVISCLLGLTEVTGRKCIDVCVISGGVMLSSLGWTEETSMSIILQLSAIIADAVRLAMTQKVLSSCELNVEPLALLHHLAPICSLTGLVLTIGLETPTIPEVLGIWHFGIGSCILSFCLNIAGFSVVKKTSSLTLSICGILKDLILIGLSIAIWHDAVTALQLIGYGLALVGILHYRHHTEQ</sequence>
<feature type="transmembrane region" description="Helical" evidence="8">
    <location>
        <begin position="191"/>
        <end position="214"/>
    </location>
</feature>
<accession>A0A1Y2E457</accession>
<feature type="transmembrane region" description="Helical" evidence="8">
    <location>
        <begin position="281"/>
        <end position="297"/>
    </location>
</feature>
<dbReference type="InParanoid" id="A0A1Y2E457"/>
<comment type="similarity">
    <text evidence="3">Belongs to the TPT transporter family. SLC35D subfamily.</text>
</comment>
<comment type="subcellular location">
    <subcellularLocation>
        <location evidence="2">Endoplasmic reticulum membrane</location>
        <topology evidence="2">Multi-pass membrane protein</topology>
    </subcellularLocation>
</comment>
<keyword evidence="5 8" id="KW-0812">Transmembrane</keyword>
<dbReference type="PANTHER" id="PTHR11132">
    <property type="entry name" value="SOLUTE CARRIER FAMILY 35"/>
    <property type="match status" value="1"/>
</dbReference>
<evidence type="ECO:0000256" key="1">
    <source>
        <dbReference type="ARBA" id="ARBA00003420"/>
    </source>
</evidence>
<gene>
    <name evidence="10" type="ORF">BCR38DRAFT_429863</name>
</gene>
<feature type="domain" description="Sugar phosphate transporter" evidence="9">
    <location>
        <begin position="16"/>
        <end position="297"/>
    </location>
</feature>
<dbReference type="Pfam" id="PF03151">
    <property type="entry name" value="TPT"/>
    <property type="match status" value="1"/>
</dbReference>
<dbReference type="InterPro" id="IPR050186">
    <property type="entry name" value="TPT_transporter"/>
</dbReference>
<keyword evidence="7 8" id="KW-0472">Membrane</keyword>
<comment type="function">
    <text evidence="1">Involved in the import of GDP-mannose from the cytoplasm into the Golgi lumen.</text>
</comment>